<dbReference type="InterPro" id="IPR016024">
    <property type="entry name" value="ARM-type_fold"/>
</dbReference>
<dbReference type="Gene3D" id="1.25.10.10">
    <property type="entry name" value="Leucine-rich Repeat Variant"/>
    <property type="match status" value="2"/>
</dbReference>
<protein>
    <submittedName>
        <fullName evidence="1">HEAT repeat domain-containing protein</fullName>
    </submittedName>
</protein>
<dbReference type="RefSeq" id="WP_273737250.1">
    <property type="nucleotide sequence ID" value="NZ_JAQIVI010000056.1"/>
</dbReference>
<evidence type="ECO:0000313" key="2">
    <source>
        <dbReference type="Proteomes" id="UP001596383"/>
    </source>
</evidence>
<dbReference type="Pfam" id="PF13646">
    <property type="entry name" value="HEAT_2"/>
    <property type="match status" value="1"/>
</dbReference>
<dbReference type="Proteomes" id="UP001596383">
    <property type="component" value="Unassembled WGS sequence"/>
</dbReference>
<dbReference type="EMBL" id="JBHSWV010000056">
    <property type="protein sequence ID" value="MFC6764160.1"/>
    <property type="molecule type" value="Genomic_DNA"/>
</dbReference>
<proteinExistence type="predicted"/>
<dbReference type="SUPFAM" id="SSF48371">
    <property type="entry name" value="ARM repeat"/>
    <property type="match status" value="1"/>
</dbReference>
<dbReference type="AlphaFoldDB" id="A0ABD5SFY2"/>
<gene>
    <name evidence="1" type="ORF">ACFQE6_03570</name>
</gene>
<reference evidence="1 2" key="1">
    <citation type="journal article" date="2019" name="Int. J. Syst. Evol. Microbiol.">
        <title>The Global Catalogue of Microorganisms (GCM) 10K type strain sequencing project: providing services to taxonomists for standard genome sequencing and annotation.</title>
        <authorList>
            <consortium name="The Broad Institute Genomics Platform"/>
            <consortium name="The Broad Institute Genome Sequencing Center for Infectious Disease"/>
            <person name="Wu L."/>
            <person name="Ma J."/>
        </authorList>
    </citation>
    <scope>NUCLEOTIDE SEQUENCE [LARGE SCALE GENOMIC DNA]</scope>
    <source>
        <strain evidence="1 2">LMG 29247</strain>
    </source>
</reference>
<organism evidence="1 2">
    <name type="scientific">Natrinema soli</name>
    <dbReference type="NCBI Taxonomy" id="1930624"/>
    <lineage>
        <taxon>Archaea</taxon>
        <taxon>Methanobacteriati</taxon>
        <taxon>Methanobacteriota</taxon>
        <taxon>Stenosarchaea group</taxon>
        <taxon>Halobacteria</taxon>
        <taxon>Halobacteriales</taxon>
        <taxon>Natrialbaceae</taxon>
        <taxon>Natrinema</taxon>
    </lineage>
</organism>
<sequence length="302" mass="32228">MTMDSSVPIDGIDSESITRDDIDDAELRAALSSSDPLVRQRGVDVCETLAAERVDAVRPVLDEVASLANDDNSPVALRAITVLRTVAERDPGALEERLTDLVDTAGADIVDVQLTGSRVLATLVVGRPDLVAPFVRQLLEGIRVTEPDPQGEDLSDVVTDEVTRRTIQDHEDEERKRRISARQTLSNVVVAAIESEPQSAFDDVDALLALLDDVHPAISGGAIDALAQLAAAKPAVIAPVSDRLIDRLDDDSVVVRARTVRALGHLGDDAAVSKLRDVAAADANRDVRELADETANFLADAS</sequence>
<accession>A0ABD5SFY2</accession>
<comment type="caution">
    <text evidence="1">The sequence shown here is derived from an EMBL/GenBank/DDBJ whole genome shotgun (WGS) entry which is preliminary data.</text>
</comment>
<name>A0ABD5SFY2_9EURY</name>
<evidence type="ECO:0000313" key="1">
    <source>
        <dbReference type="EMBL" id="MFC6764160.1"/>
    </source>
</evidence>
<keyword evidence="2" id="KW-1185">Reference proteome</keyword>
<dbReference type="InterPro" id="IPR011989">
    <property type="entry name" value="ARM-like"/>
</dbReference>